<dbReference type="InterPro" id="IPR051472">
    <property type="entry name" value="T3SS_Stator/FliH"/>
</dbReference>
<dbReference type="OrthoDB" id="5114026at2"/>
<comment type="caution">
    <text evidence="8">The sequence shown here is derived from an EMBL/GenBank/DDBJ whole genome shotgun (WGS) entry which is preliminary data.</text>
</comment>
<gene>
    <name evidence="8" type="ORF">FMM08_16395</name>
</gene>
<comment type="similarity">
    <text evidence="2">Belongs to the FliH family.</text>
</comment>
<dbReference type="EMBL" id="VKAC01000010">
    <property type="protein sequence ID" value="TXR55069.1"/>
    <property type="molecule type" value="Genomic_DNA"/>
</dbReference>
<dbReference type="GO" id="GO:0044781">
    <property type="term" value="P:bacterial-type flagellum organization"/>
    <property type="evidence" value="ECO:0007669"/>
    <property type="project" value="UniProtKB-KW"/>
</dbReference>
<dbReference type="GO" id="GO:0005829">
    <property type="term" value="C:cytosol"/>
    <property type="evidence" value="ECO:0007669"/>
    <property type="project" value="TreeGrafter"/>
</dbReference>
<dbReference type="Pfam" id="PF02108">
    <property type="entry name" value="FliH"/>
    <property type="match status" value="1"/>
</dbReference>
<evidence type="ECO:0000256" key="6">
    <source>
        <dbReference type="ARBA" id="ARBA00023225"/>
    </source>
</evidence>
<feature type="domain" description="Flagellar assembly protein FliH/Type III secretion system HrpE" evidence="7">
    <location>
        <begin position="86"/>
        <end position="214"/>
    </location>
</feature>
<keyword evidence="6" id="KW-1006">Bacterial flagellum protein export</keyword>
<sequence length="237" mass="23421">MSTSPELLAPSISAAVFAPITGLRRGPAAAPAAPVPDAASSAAGYAAGWAQGVAAAAAREADAAAAAAAAAAAERAQLRAAVAVAVAALEAAAQQLRERTAQPVAEAADAVAAGAVDLAEVLIGHELDAADARARATAAISRALSASPEEEVVQVRINPGDLAALRAVDPEQEVAALGGRTGVELTADPRLASGDAVADFPGGSVDARIDTALARMRSVLRGGGSRQRLEVFDVDDL</sequence>
<keyword evidence="5" id="KW-0653">Protein transport</keyword>
<keyword evidence="4" id="KW-1005">Bacterial flagellum biogenesis</keyword>
<evidence type="ECO:0000313" key="9">
    <source>
        <dbReference type="Proteomes" id="UP000321234"/>
    </source>
</evidence>
<name>A0A5C8ZCR1_9ACTN</name>
<dbReference type="RefSeq" id="WP_147927459.1">
    <property type="nucleotide sequence ID" value="NZ_VKAC01000010.1"/>
</dbReference>
<evidence type="ECO:0000256" key="2">
    <source>
        <dbReference type="ARBA" id="ARBA00006602"/>
    </source>
</evidence>
<keyword evidence="9" id="KW-1185">Reference proteome</keyword>
<dbReference type="GO" id="GO:0015031">
    <property type="term" value="P:protein transport"/>
    <property type="evidence" value="ECO:0007669"/>
    <property type="project" value="UniProtKB-KW"/>
</dbReference>
<reference evidence="8 9" key="1">
    <citation type="submission" date="2019-07" db="EMBL/GenBank/DDBJ databases">
        <title>Quadrisphaera sp. strain DD2A genome sequencing and assembly.</title>
        <authorList>
            <person name="Kim I."/>
        </authorList>
    </citation>
    <scope>NUCLEOTIDE SEQUENCE [LARGE SCALE GENOMIC DNA]</scope>
    <source>
        <strain evidence="8 9">DD2A</strain>
    </source>
</reference>
<evidence type="ECO:0000256" key="4">
    <source>
        <dbReference type="ARBA" id="ARBA00022795"/>
    </source>
</evidence>
<organism evidence="8 9">
    <name type="scientific">Quadrisphaera setariae</name>
    <dbReference type="NCBI Taxonomy" id="2593304"/>
    <lineage>
        <taxon>Bacteria</taxon>
        <taxon>Bacillati</taxon>
        <taxon>Actinomycetota</taxon>
        <taxon>Actinomycetes</taxon>
        <taxon>Kineosporiales</taxon>
        <taxon>Kineosporiaceae</taxon>
        <taxon>Quadrisphaera</taxon>
    </lineage>
</organism>
<comment type="function">
    <text evidence="1">Needed for flagellar regrowth and assembly.</text>
</comment>
<evidence type="ECO:0000256" key="5">
    <source>
        <dbReference type="ARBA" id="ARBA00022927"/>
    </source>
</evidence>
<evidence type="ECO:0000256" key="1">
    <source>
        <dbReference type="ARBA" id="ARBA00003041"/>
    </source>
</evidence>
<keyword evidence="3" id="KW-0813">Transport</keyword>
<evidence type="ECO:0000259" key="7">
    <source>
        <dbReference type="Pfam" id="PF02108"/>
    </source>
</evidence>
<proteinExistence type="inferred from homology"/>
<accession>A0A5C8ZCR1</accession>
<dbReference type="AlphaFoldDB" id="A0A5C8ZCR1"/>
<protein>
    <recommendedName>
        <fullName evidence="7">Flagellar assembly protein FliH/Type III secretion system HrpE domain-containing protein</fullName>
    </recommendedName>
</protein>
<dbReference type="InterPro" id="IPR018035">
    <property type="entry name" value="Flagellar_FliH/T3SS_HrpE"/>
</dbReference>
<dbReference type="PANTHER" id="PTHR34982">
    <property type="entry name" value="YOP PROTEINS TRANSLOCATION PROTEIN L"/>
    <property type="match status" value="1"/>
</dbReference>
<dbReference type="PANTHER" id="PTHR34982:SF1">
    <property type="entry name" value="FLAGELLAR ASSEMBLY PROTEIN FLIH"/>
    <property type="match status" value="1"/>
</dbReference>
<evidence type="ECO:0000313" key="8">
    <source>
        <dbReference type="EMBL" id="TXR55069.1"/>
    </source>
</evidence>
<evidence type="ECO:0000256" key="3">
    <source>
        <dbReference type="ARBA" id="ARBA00022448"/>
    </source>
</evidence>
<dbReference type="Proteomes" id="UP000321234">
    <property type="component" value="Unassembled WGS sequence"/>
</dbReference>